<sequence length="150" mass="15915">MRRVVAWAGGITGSGSMVWAGRRPAVGARWSAGRAPAWRTGPVRSVGLTGDMRGMGYMGESGGTVGPMGGMGWGRVRRGRAARTGWLVLMGWERLGVRRLGLLRGPRCIGSGSGRRRGLRRGMGVALRWVGVVRLVMVMGRTAVWVGGVA</sequence>
<dbReference type="EMBL" id="BLIP01000001">
    <property type="protein sequence ID" value="GFE24640.1"/>
    <property type="molecule type" value="Genomic_DNA"/>
</dbReference>
<feature type="transmembrane region" description="Helical" evidence="1">
    <location>
        <begin position="125"/>
        <end position="146"/>
    </location>
</feature>
<keyword evidence="1" id="KW-0812">Transmembrane</keyword>
<dbReference type="Proteomes" id="UP000429552">
    <property type="component" value="Unassembled WGS sequence"/>
</dbReference>
<keyword evidence="1" id="KW-1133">Transmembrane helix</keyword>
<organism evidence="2 3">
    <name type="scientific">Streptomyces nigrescens</name>
    <dbReference type="NCBI Taxonomy" id="1920"/>
    <lineage>
        <taxon>Bacteria</taxon>
        <taxon>Bacillati</taxon>
        <taxon>Actinomycetota</taxon>
        <taxon>Actinomycetes</taxon>
        <taxon>Kitasatosporales</taxon>
        <taxon>Streptomycetaceae</taxon>
        <taxon>Streptomyces</taxon>
    </lineage>
</organism>
<name>A0A640TNF0_STRNI</name>
<dbReference type="AlphaFoldDB" id="A0A640TNF0"/>
<gene>
    <name evidence="2" type="ORF">Sliba_50930</name>
</gene>
<protein>
    <submittedName>
        <fullName evidence="2">Uncharacterized protein</fullName>
    </submittedName>
</protein>
<accession>A0A640TNF0</accession>
<comment type="caution">
    <text evidence="2">The sequence shown here is derived from an EMBL/GenBank/DDBJ whole genome shotgun (WGS) entry which is preliminary data.</text>
</comment>
<evidence type="ECO:0000256" key="1">
    <source>
        <dbReference type="SAM" id="Phobius"/>
    </source>
</evidence>
<keyword evidence="1" id="KW-0472">Membrane</keyword>
<evidence type="ECO:0000313" key="3">
    <source>
        <dbReference type="Proteomes" id="UP000429552"/>
    </source>
</evidence>
<proteinExistence type="predicted"/>
<evidence type="ECO:0000313" key="2">
    <source>
        <dbReference type="EMBL" id="GFE24640.1"/>
    </source>
</evidence>
<reference evidence="2 3" key="1">
    <citation type="submission" date="2019-12" db="EMBL/GenBank/DDBJ databases">
        <title>Whole genome shotgun sequence of Streptomyces libani subsp. libani NBRC 13452.</title>
        <authorList>
            <person name="Ichikawa N."/>
            <person name="Kimura A."/>
            <person name="Kitahashi Y."/>
            <person name="Komaki H."/>
            <person name="Tamura T."/>
        </authorList>
    </citation>
    <scope>NUCLEOTIDE SEQUENCE [LARGE SCALE GENOMIC DNA]</scope>
    <source>
        <strain evidence="2 3">NBRC 13452</strain>
    </source>
</reference>